<feature type="domain" description="AglB-like core" evidence="21">
    <location>
        <begin position="527"/>
        <end position="634"/>
    </location>
</feature>
<evidence type="ECO:0000256" key="11">
    <source>
        <dbReference type="ARBA" id="ARBA00022842"/>
    </source>
</evidence>
<accession>A0AAV3SDF6</accession>
<feature type="domain" description="Archaeal glycosylation protein B peripheral" evidence="20">
    <location>
        <begin position="828"/>
        <end position="929"/>
    </location>
</feature>
<comment type="subcellular location">
    <subcellularLocation>
        <location evidence="3">Cell membrane</location>
        <topology evidence="3">Multi-pass membrane protein</topology>
    </subcellularLocation>
</comment>
<evidence type="ECO:0000313" key="22">
    <source>
        <dbReference type="EMBL" id="GAA0450263.1"/>
    </source>
</evidence>
<proteinExistence type="inferred from homology"/>
<comment type="similarity">
    <text evidence="5">Belongs to the STT3 family.</text>
</comment>
<feature type="region of interest" description="Disordered" evidence="17">
    <location>
        <begin position="948"/>
        <end position="1015"/>
    </location>
</feature>
<evidence type="ECO:0000256" key="8">
    <source>
        <dbReference type="ARBA" id="ARBA00022679"/>
    </source>
</evidence>
<keyword evidence="7" id="KW-0328">Glycosyltransferase</keyword>
<dbReference type="GO" id="GO:0005886">
    <property type="term" value="C:plasma membrane"/>
    <property type="evidence" value="ECO:0007669"/>
    <property type="project" value="UniProtKB-SubCell"/>
</dbReference>
<feature type="transmembrane region" description="Helical" evidence="18">
    <location>
        <begin position="181"/>
        <end position="201"/>
    </location>
</feature>
<feature type="transmembrane region" description="Helical" evidence="18">
    <location>
        <begin position="302"/>
        <end position="321"/>
    </location>
</feature>
<dbReference type="PANTHER" id="PTHR13872:SF1">
    <property type="entry name" value="DOLICHYL-DIPHOSPHOOLIGOSACCHARIDE--PROTEIN GLYCOSYLTRANSFERASE SUBUNIT STT3B"/>
    <property type="match status" value="1"/>
</dbReference>
<dbReference type="Gene3D" id="2.60.40.3390">
    <property type="match status" value="1"/>
</dbReference>
<feature type="transmembrane region" description="Helical" evidence="18">
    <location>
        <begin position="152"/>
        <end position="169"/>
    </location>
</feature>
<name>A0AAV3SDF6_HALDO</name>
<dbReference type="Proteomes" id="UP000830542">
    <property type="component" value="Chromosome"/>
</dbReference>
<organism evidence="22 25">
    <name type="scientific">Halococcus dombrowskii</name>
    <dbReference type="NCBI Taxonomy" id="179637"/>
    <lineage>
        <taxon>Archaea</taxon>
        <taxon>Methanobacteriati</taxon>
        <taxon>Methanobacteriota</taxon>
        <taxon>Stenosarchaea group</taxon>
        <taxon>Halobacteria</taxon>
        <taxon>Halobacteriales</taxon>
        <taxon>Halococcaceae</taxon>
        <taxon>Halococcus</taxon>
    </lineage>
</organism>
<evidence type="ECO:0000259" key="21">
    <source>
        <dbReference type="Pfam" id="PF22627"/>
    </source>
</evidence>
<dbReference type="GO" id="GO:0004576">
    <property type="term" value="F:oligosaccharyl transferase activity"/>
    <property type="evidence" value="ECO:0007669"/>
    <property type="project" value="InterPro"/>
</dbReference>
<feature type="compositionally biased region" description="Low complexity" evidence="17">
    <location>
        <begin position="950"/>
        <end position="1000"/>
    </location>
</feature>
<evidence type="ECO:0000256" key="2">
    <source>
        <dbReference type="ARBA" id="ARBA00001946"/>
    </source>
</evidence>
<sequence>MSQRREQLAERLPDFGPLLDRVEGIYHIPLLLALAGFMLWIRVRNWRNFLVGGQVYFSGNDAWYHLRQVRYVVRHWPQTMPFDPWTSFPTGTSVGQFGTLYDQLVATVALIVGGGSPSEGTTALVLLFAPAVIGTLVAIPTYYLGKRFGGRFGGVIGVAILALSPSTFLSRSVAGFSDHHAAEVLFQVLAVAAIVIALAVAEREKPVYEQFVERDLANLRQPLGWGVLAGITIVLYVWAWPPGLLLVGVFGLFLLVVLPIEYLRGESPEHVAIVSAVALTVAGIGFLISFNTVEVSVTNFSLLHPAMAFAGAIGCVFMSWLARKLEARDLPRLYYPGVILGLFVLGALVMAIALPDLFSFFVSQLERVVGFGSSATSLTVGEAIPPRNPGQFLLGSYRLALVTAIAGAAVMILRLALGRSRERAGVLFVLIWAVLMTAATLTQQRFNYYLIVPVAVLNAYFVGQVLQYVGSTDARSNLRNLQAYQVLSVLAVVLLITAPLAIGGSASATAAGDYADQQSGVGQSITGWDSSLDWLANNTPAEGTYGGGNESMDYYGQYDRTDDFDYPDGAYGVLSWWDYGHWITTLGERIPTANPFQQNAGQAANFLLAPNASRANEIARTKDGQGVRYVMVNWKQADPAGAALYSVPFTWYNDGPLSIYDDLTPIASQSSGQQQPTTAFLAYEQRHYETMRTRLYTYHGSAVEQKPVVLDYESPQRLSNGSLRSAFTPSGNESAVKRFDNMSAARQFVEEDGTARIGGVGSYPQERVPALEQYRLVHASQENAIGSASGPGPLYRSALQRLQTTGLNATELFETPTNWVKTFERVDGATVEGQGPPNSTVEATVEMRMPTTNDTTFNYTQQAETNAQGEFTMTLPYSTTGYEQWGTEKGATNVSVQATGPYSFRTPVTSTDGNASRWTATADVPEGAVIGRTNGTVSVDLSETSVSAPASANDSAGNATAGNASGGNAAAGNASASTNPSSGTTNTSTTTNGSASALAAPEAGVPTRTRVGMHG</sequence>
<evidence type="ECO:0000256" key="12">
    <source>
        <dbReference type="ARBA" id="ARBA00022989"/>
    </source>
</evidence>
<comment type="cofactor">
    <cofactor evidence="2">
        <name>Mg(2+)</name>
        <dbReference type="ChEBI" id="CHEBI:18420"/>
    </cofactor>
</comment>
<feature type="transmembrane region" description="Helical" evidence="18">
    <location>
        <begin position="21"/>
        <end position="41"/>
    </location>
</feature>
<dbReference type="EMBL" id="BAAADN010000002">
    <property type="protein sequence ID" value="GAA0450263.1"/>
    <property type="molecule type" value="Genomic_DNA"/>
</dbReference>
<feature type="transmembrane region" description="Helical" evidence="18">
    <location>
        <begin position="481"/>
        <end position="502"/>
    </location>
</feature>
<evidence type="ECO:0000256" key="6">
    <source>
        <dbReference type="ARBA" id="ARBA00012602"/>
    </source>
</evidence>
<feature type="transmembrane region" description="Helical" evidence="18">
    <location>
        <begin position="333"/>
        <end position="354"/>
    </location>
</feature>
<keyword evidence="9 18" id="KW-0812">Transmembrane</keyword>
<feature type="transmembrane region" description="Helical" evidence="18">
    <location>
        <begin position="123"/>
        <end position="145"/>
    </location>
</feature>
<dbReference type="InterPro" id="IPR041154">
    <property type="entry name" value="AglB_P1"/>
</dbReference>
<dbReference type="Pfam" id="PF02516">
    <property type="entry name" value="STT3"/>
    <property type="match status" value="1"/>
</dbReference>
<dbReference type="GO" id="GO:0046872">
    <property type="term" value="F:metal ion binding"/>
    <property type="evidence" value="ECO:0007669"/>
    <property type="project" value="UniProtKB-KW"/>
</dbReference>
<keyword evidence="12 18" id="KW-1133">Transmembrane helix</keyword>
<dbReference type="InterPro" id="IPR054479">
    <property type="entry name" value="AglB-like_core"/>
</dbReference>
<evidence type="ECO:0000256" key="10">
    <source>
        <dbReference type="ARBA" id="ARBA00022723"/>
    </source>
</evidence>
<feature type="transmembrane region" description="Helical" evidence="18">
    <location>
        <begin position="245"/>
        <end position="263"/>
    </location>
</feature>
<dbReference type="AlphaFoldDB" id="A0AAV3SDF6"/>
<reference evidence="23" key="2">
    <citation type="submission" date="2022-04" db="EMBL/GenBank/DDBJ databases">
        <title>Sequencing and genomic assembly of Halococcus dombrowskii.</title>
        <authorList>
            <person name="Lim S.W."/>
            <person name="MacLea K.S."/>
        </authorList>
    </citation>
    <scope>NUCLEOTIDE SEQUENCE</scope>
    <source>
        <strain evidence="23">H4</strain>
    </source>
</reference>
<feature type="transmembrane region" description="Helical" evidence="18">
    <location>
        <begin position="448"/>
        <end position="469"/>
    </location>
</feature>
<dbReference type="KEGG" id="hdo:MUK72_10570"/>
<comment type="catalytic activity">
    <reaction evidence="16">
        <text>an archaeal dolichyl phosphooligosaccharide + [protein]-L-asparagine = an archaeal dolichyl phosphate + a glycoprotein with the oligosaccharide chain attached by N-beta-D-glycosyl linkage to a protein L-asparagine.</text>
        <dbReference type="EC" id="2.4.99.21"/>
    </reaction>
</comment>
<reference evidence="22" key="1">
    <citation type="journal article" date="2014" name="Int. J. Syst. Evol. Microbiol.">
        <title>Complete genome sequence of Corynebacterium casei LMG S-19264T (=DSM 44701T), isolated from a smear-ripened cheese.</title>
        <authorList>
            <consortium name="US DOE Joint Genome Institute (JGI-PGF)"/>
            <person name="Walter F."/>
            <person name="Albersmeier A."/>
            <person name="Kalinowski J."/>
            <person name="Ruckert C."/>
        </authorList>
    </citation>
    <scope>NUCLEOTIDE SEQUENCE</scope>
    <source>
        <strain evidence="22">JCM 12289</strain>
    </source>
</reference>
<keyword evidence="8 22" id="KW-0808">Transferase</keyword>
<evidence type="ECO:0000256" key="18">
    <source>
        <dbReference type="SAM" id="Phobius"/>
    </source>
</evidence>
<feature type="transmembrane region" description="Helical" evidence="18">
    <location>
        <begin position="270"/>
        <end position="290"/>
    </location>
</feature>
<evidence type="ECO:0000256" key="4">
    <source>
        <dbReference type="ARBA" id="ARBA00004922"/>
    </source>
</evidence>
<dbReference type="Gene3D" id="3.40.50.12610">
    <property type="match status" value="1"/>
</dbReference>
<feature type="domain" description="Oligosaccharyl transferase STT3 N-terminal" evidence="19">
    <location>
        <begin position="53"/>
        <end position="477"/>
    </location>
</feature>
<dbReference type="Pfam" id="PF18079">
    <property type="entry name" value="AglB_L1"/>
    <property type="match status" value="1"/>
</dbReference>
<dbReference type="Pfam" id="PF22627">
    <property type="entry name" value="AglB_core-like"/>
    <property type="match status" value="1"/>
</dbReference>
<evidence type="ECO:0000259" key="19">
    <source>
        <dbReference type="Pfam" id="PF02516"/>
    </source>
</evidence>
<dbReference type="RefSeq" id="WP_244700131.1">
    <property type="nucleotide sequence ID" value="NZ_BAAADN010000002.1"/>
</dbReference>
<protein>
    <recommendedName>
        <fullName evidence="6">dolichyl-phosphooligosaccharide-protein glycotransferase</fullName>
        <ecNumber evidence="6">2.4.99.21</ecNumber>
    </recommendedName>
    <alternativeName>
        <fullName evidence="15">Oligosaccharyl transferase</fullName>
    </alternativeName>
</protein>
<evidence type="ECO:0000256" key="7">
    <source>
        <dbReference type="ARBA" id="ARBA00022676"/>
    </source>
</evidence>
<dbReference type="PANTHER" id="PTHR13872">
    <property type="entry name" value="DOLICHYL-DIPHOSPHOOLIGOSACCHARIDE--PROTEIN GLYCOSYLTRANSFERASE SUBUNIT"/>
    <property type="match status" value="1"/>
</dbReference>
<dbReference type="GeneID" id="71762296"/>
<evidence type="ECO:0000256" key="1">
    <source>
        <dbReference type="ARBA" id="ARBA00001936"/>
    </source>
</evidence>
<reference evidence="22" key="3">
    <citation type="submission" date="2023-12" db="EMBL/GenBank/DDBJ databases">
        <authorList>
            <person name="Sun Q."/>
            <person name="Inoue M."/>
        </authorList>
    </citation>
    <scope>NUCLEOTIDE SEQUENCE</scope>
    <source>
        <strain evidence="22">JCM 12289</strain>
    </source>
</reference>
<keyword evidence="11" id="KW-0460">Magnesium</keyword>
<evidence type="ECO:0000313" key="23">
    <source>
        <dbReference type="EMBL" id="UOO94408.1"/>
    </source>
</evidence>
<dbReference type="NCBIfam" id="TIGR04154">
    <property type="entry name" value="archaeo_STT3"/>
    <property type="match status" value="1"/>
</dbReference>
<evidence type="ECO:0000256" key="16">
    <source>
        <dbReference type="ARBA" id="ARBA00034066"/>
    </source>
</evidence>
<feature type="transmembrane region" description="Helical" evidence="18">
    <location>
        <begin position="424"/>
        <end position="442"/>
    </location>
</feature>
<dbReference type="EC" id="2.4.99.21" evidence="6"/>
<evidence type="ECO:0000256" key="3">
    <source>
        <dbReference type="ARBA" id="ARBA00004651"/>
    </source>
</evidence>
<evidence type="ECO:0000313" key="24">
    <source>
        <dbReference type="Proteomes" id="UP000830542"/>
    </source>
</evidence>
<keyword evidence="24" id="KW-1185">Reference proteome</keyword>
<evidence type="ECO:0000256" key="5">
    <source>
        <dbReference type="ARBA" id="ARBA00010810"/>
    </source>
</evidence>
<feature type="transmembrane region" description="Helical" evidence="18">
    <location>
        <begin position="397"/>
        <end position="417"/>
    </location>
</feature>
<feature type="transmembrane region" description="Helical" evidence="18">
    <location>
        <begin position="222"/>
        <end position="239"/>
    </location>
</feature>
<evidence type="ECO:0000259" key="20">
    <source>
        <dbReference type="Pfam" id="PF18079"/>
    </source>
</evidence>
<comment type="pathway">
    <text evidence="4">Protein modification; protein glycosylation.</text>
</comment>
<evidence type="ECO:0000256" key="15">
    <source>
        <dbReference type="ARBA" id="ARBA00030679"/>
    </source>
</evidence>
<evidence type="ECO:0000256" key="17">
    <source>
        <dbReference type="SAM" id="MobiDB-lite"/>
    </source>
</evidence>
<evidence type="ECO:0000256" key="13">
    <source>
        <dbReference type="ARBA" id="ARBA00023136"/>
    </source>
</evidence>
<evidence type="ECO:0000256" key="9">
    <source>
        <dbReference type="ARBA" id="ARBA00022692"/>
    </source>
</evidence>
<evidence type="ECO:0000256" key="14">
    <source>
        <dbReference type="ARBA" id="ARBA00023211"/>
    </source>
</evidence>
<gene>
    <name evidence="22" type="ORF">GCM10008985_02260</name>
    <name evidence="23" type="ORF">MUK72_10570</name>
</gene>
<evidence type="ECO:0000313" key="25">
    <source>
        <dbReference type="Proteomes" id="UP001500962"/>
    </source>
</evidence>
<keyword evidence="14" id="KW-0464">Manganese</keyword>
<comment type="cofactor">
    <cofactor evidence="1">
        <name>Mn(2+)</name>
        <dbReference type="ChEBI" id="CHEBI:29035"/>
    </cofactor>
</comment>
<dbReference type="InterPro" id="IPR026410">
    <property type="entry name" value="OlisacTrfase_arch"/>
</dbReference>
<dbReference type="EMBL" id="CP095005">
    <property type="protein sequence ID" value="UOO94408.1"/>
    <property type="molecule type" value="Genomic_DNA"/>
</dbReference>
<keyword evidence="10" id="KW-0479">Metal-binding</keyword>
<dbReference type="Proteomes" id="UP001500962">
    <property type="component" value="Unassembled WGS sequence"/>
</dbReference>
<dbReference type="InterPro" id="IPR048307">
    <property type="entry name" value="STT3_N"/>
</dbReference>
<dbReference type="InterPro" id="IPR003674">
    <property type="entry name" value="Oligo_trans_STT3"/>
</dbReference>
<keyword evidence="13 18" id="KW-0472">Membrane</keyword>